<sequence length="132" mass="15527">MPGATTSRKEFLEYVCAFNAHDFDKYYSFYYDDVTLDIPDPQTGMLYGKESIRRHYLPLFEEADEVIVPMVVAVEGYNIFYIMELYFRYRVQNDKGVFVYSVTPGDIVKIRVWAHYVVENVIPALIFCRCIC</sequence>
<organism evidence="2 3">
    <name type="scientific">Sporothrix stenoceras</name>
    <dbReference type="NCBI Taxonomy" id="5173"/>
    <lineage>
        <taxon>Eukaryota</taxon>
        <taxon>Fungi</taxon>
        <taxon>Dikarya</taxon>
        <taxon>Ascomycota</taxon>
        <taxon>Pezizomycotina</taxon>
        <taxon>Sordariomycetes</taxon>
        <taxon>Sordariomycetidae</taxon>
        <taxon>Ophiostomatales</taxon>
        <taxon>Ophiostomataceae</taxon>
        <taxon>Sporothrix</taxon>
    </lineage>
</organism>
<gene>
    <name evidence="2" type="ORF">Sste5346_003909</name>
</gene>
<keyword evidence="3" id="KW-1185">Reference proteome</keyword>
<feature type="domain" description="SnoaL-like" evidence="1">
    <location>
        <begin position="13"/>
        <end position="107"/>
    </location>
</feature>
<dbReference type="InterPro" id="IPR032710">
    <property type="entry name" value="NTF2-like_dom_sf"/>
</dbReference>
<protein>
    <recommendedName>
        <fullName evidence="1">SnoaL-like domain-containing protein</fullName>
    </recommendedName>
</protein>
<dbReference type="InterPro" id="IPR037401">
    <property type="entry name" value="SnoaL-like"/>
</dbReference>
<proteinExistence type="predicted"/>
<dbReference type="EMBL" id="JAWCUI010000018">
    <property type="protein sequence ID" value="KAL1897603.1"/>
    <property type="molecule type" value="Genomic_DNA"/>
</dbReference>
<name>A0ABR3ZAH9_9PEZI</name>
<dbReference type="Proteomes" id="UP001583186">
    <property type="component" value="Unassembled WGS sequence"/>
</dbReference>
<reference evidence="2 3" key="1">
    <citation type="journal article" date="2024" name="IMA Fungus">
        <title>IMA Genome - F19 : A genome assembly and annotation guide to empower mycologists, including annotated draft genome sequences of Ceratocystis pirilliformis, Diaporthe australafricana, Fusarium ophioides, Paecilomyces lecythidis, and Sporothrix stenoceras.</title>
        <authorList>
            <person name="Aylward J."/>
            <person name="Wilson A.M."/>
            <person name="Visagie C.M."/>
            <person name="Spraker J."/>
            <person name="Barnes I."/>
            <person name="Buitendag C."/>
            <person name="Ceriani C."/>
            <person name="Del Mar Angel L."/>
            <person name="du Plessis D."/>
            <person name="Fuchs T."/>
            <person name="Gasser K."/>
            <person name="Kramer D."/>
            <person name="Li W."/>
            <person name="Munsamy K."/>
            <person name="Piso A."/>
            <person name="Price J.L."/>
            <person name="Sonnekus B."/>
            <person name="Thomas C."/>
            <person name="van der Nest A."/>
            <person name="van Dijk A."/>
            <person name="van Heerden A."/>
            <person name="van Vuuren N."/>
            <person name="Yilmaz N."/>
            <person name="Duong T.A."/>
            <person name="van der Merwe N.A."/>
            <person name="Wingfield M.J."/>
            <person name="Wingfield B.D."/>
        </authorList>
    </citation>
    <scope>NUCLEOTIDE SEQUENCE [LARGE SCALE GENOMIC DNA]</scope>
    <source>
        <strain evidence="2 3">CMW 5346</strain>
    </source>
</reference>
<accession>A0ABR3ZAH9</accession>
<evidence type="ECO:0000259" key="1">
    <source>
        <dbReference type="Pfam" id="PF12680"/>
    </source>
</evidence>
<dbReference type="Pfam" id="PF12680">
    <property type="entry name" value="SnoaL_2"/>
    <property type="match status" value="1"/>
</dbReference>
<comment type="caution">
    <text evidence="2">The sequence shown here is derived from an EMBL/GenBank/DDBJ whole genome shotgun (WGS) entry which is preliminary data.</text>
</comment>
<dbReference type="Gene3D" id="3.10.450.50">
    <property type="match status" value="1"/>
</dbReference>
<evidence type="ECO:0000313" key="2">
    <source>
        <dbReference type="EMBL" id="KAL1897603.1"/>
    </source>
</evidence>
<evidence type="ECO:0000313" key="3">
    <source>
        <dbReference type="Proteomes" id="UP001583186"/>
    </source>
</evidence>
<dbReference type="SUPFAM" id="SSF54427">
    <property type="entry name" value="NTF2-like"/>
    <property type="match status" value="1"/>
</dbReference>